<feature type="transmembrane region" description="Helical" evidence="10">
    <location>
        <begin position="75"/>
        <end position="92"/>
    </location>
</feature>
<dbReference type="PROSITE" id="PS51564">
    <property type="entry name" value="SAM_ICMT"/>
    <property type="match status" value="1"/>
</dbReference>
<dbReference type="OrthoDB" id="422086at2759"/>
<name>A0A8S0TDC2_OLEEU</name>
<dbReference type="Pfam" id="PF04140">
    <property type="entry name" value="ICMT"/>
    <property type="match status" value="1"/>
</dbReference>
<proteinExistence type="inferred from homology"/>
<comment type="similarity">
    <text evidence="2 10">Belongs to the class VI-like SAM-binding methyltransferase superfamily. Isoprenylcysteine carboxyl methyltransferase family.</text>
</comment>
<dbReference type="GO" id="GO:0032259">
    <property type="term" value="P:methylation"/>
    <property type="evidence" value="ECO:0007669"/>
    <property type="project" value="UniProtKB-KW"/>
</dbReference>
<evidence type="ECO:0000256" key="10">
    <source>
        <dbReference type="RuleBase" id="RU362022"/>
    </source>
</evidence>
<dbReference type="InterPro" id="IPR025770">
    <property type="entry name" value="PPMT_MeTrfase"/>
</dbReference>
<comment type="cofactor">
    <cofactor evidence="10">
        <name>Zn(2+)</name>
        <dbReference type="ChEBI" id="CHEBI:29105"/>
    </cofactor>
    <text evidence="10">Divalent metal cations. Probably Zn(2+).</text>
</comment>
<evidence type="ECO:0000256" key="5">
    <source>
        <dbReference type="ARBA" id="ARBA00022679"/>
    </source>
</evidence>
<evidence type="ECO:0000256" key="3">
    <source>
        <dbReference type="ARBA" id="ARBA00012151"/>
    </source>
</evidence>
<keyword evidence="10" id="KW-0256">Endoplasmic reticulum</keyword>
<sequence length="197" mass="23121">MTEIFSHTACRQLLQMLFAIIFFHISEYILAIAIHGKMNVTLKSLLVSKHYLLAMICSILEYIVEIYIFPGLKEHWWISNVGLVLVVIGEIIRKLAIVTAGRAFTHRIKRYHEDHHKLVTYGVYRYIRHPGYCGFFIWSVGTQIMLCNPLSTLAFALVVFCFFQQRIPYEEHFLRQFFGSEYEDYSRRTSSGIPFLK</sequence>
<keyword evidence="12" id="KW-1185">Reference proteome</keyword>
<comment type="caution">
    <text evidence="11">The sequence shown here is derived from an EMBL/GenBank/DDBJ whole genome shotgun (WGS) entry which is preliminary data.</text>
</comment>
<evidence type="ECO:0000256" key="6">
    <source>
        <dbReference type="ARBA" id="ARBA00022691"/>
    </source>
</evidence>
<dbReference type="PANTHER" id="PTHR12714:SF9">
    <property type="entry name" value="PROTEIN-S-ISOPRENYLCYSTEINE O-METHYLTRANSFERASE"/>
    <property type="match status" value="1"/>
</dbReference>
<keyword evidence="9 10" id="KW-0472">Membrane</keyword>
<keyword evidence="5" id="KW-0808">Transferase</keyword>
<evidence type="ECO:0000313" key="11">
    <source>
        <dbReference type="EMBL" id="CAA3002222.1"/>
    </source>
</evidence>
<organism evidence="11 12">
    <name type="scientific">Olea europaea subsp. europaea</name>
    <dbReference type="NCBI Taxonomy" id="158383"/>
    <lineage>
        <taxon>Eukaryota</taxon>
        <taxon>Viridiplantae</taxon>
        <taxon>Streptophyta</taxon>
        <taxon>Embryophyta</taxon>
        <taxon>Tracheophyta</taxon>
        <taxon>Spermatophyta</taxon>
        <taxon>Magnoliopsida</taxon>
        <taxon>eudicotyledons</taxon>
        <taxon>Gunneridae</taxon>
        <taxon>Pentapetalae</taxon>
        <taxon>asterids</taxon>
        <taxon>lamiids</taxon>
        <taxon>Lamiales</taxon>
        <taxon>Oleaceae</taxon>
        <taxon>Oleeae</taxon>
        <taxon>Olea</taxon>
    </lineage>
</organism>
<dbReference type="InterPro" id="IPR007269">
    <property type="entry name" value="ICMT_MeTrfase"/>
</dbReference>
<evidence type="ECO:0000256" key="8">
    <source>
        <dbReference type="ARBA" id="ARBA00022989"/>
    </source>
</evidence>
<reference evidence="11 12" key="1">
    <citation type="submission" date="2019-12" db="EMBL/GenBank/DDBJ databases">
        <authorList>
            <person name="Alioto T."/>
            <person name="Alioto T."/>
            <person name="Gomez Garrido J."/>
        </authorList>
    </citation>
    <scope>NUCLEOTIDE SEQUENCE [LARGE SCALE GENOMIC DNA]</scope>
</reference>
<dbReference type="EC" id="2.1.1.100" evidence="3 10"/>
<dbReference type="PANTHER" id="PTHR12714">
    <property type="entry name" value="PROTEIN-S ISOPRENYLCYSTEINE O-METHYLTRANSFERASE"/>
    <property type="match status" value="1"/>
</dbReference>
<protein>
    <recommendedName>
        <fullName evidence="3 10">Protein-S-isoprenylcysteine O-methyltransferase</fullName>
        <ecNumber evidence="3 10">2.1.1.100</ecNumber>
    </recommendedName>
</protein>
<dbReference type="Gene3D" id="1.20.120.1630">
    <property type="match status" value="1"/>
</dbReference>
<dbReference type="GO" id="GO:0004671">
    <property type="term" value="F:protein C-terminal S-isoprenylcysteine carboxyl O-methyltransferase activity"/>
    <property type="evidence" value="ECO:0007669"/>
    <property type="project" value="UniProtKB-EC"/>
</dbReference>
<evidence type="ECO:0000256" key="4">
    <source>
        <dbReference type="ARBA" id="ARBA00022603"/>
    </source>
</evidence>
<evidence type="ECO:0000256" key="1">
    <source>
        <dbReference type="ARBA" id="ARBA00004141"/>
    </source>
</evidence>
<evidence type="ECO:0000313" key="12">
    <source>
        <dbReference type="Proteomes" id="UP000594638"/>
    </source>
</evidence>
<dbReference type="EMBL" id="CACTIH010005820">
    <property type="protein sequence ID" value="CAA3002222.1"/>
    <property type="molecule type" value="Genomic_DNA"/>
</dbReference>
<gene>
    <name evidence="11" type="ORF">OLEA9_A049235</name>
</gene>
<comment type="subcellular location">
    <subcellularLocation>
        <location evidence="10">Endoplasmic reticulum membrane</location>
        <topology evidence="10">Multi-pass membrane protein</topology>
    </subcellularLocation>
    <subcellularLocation>
        <location evidence="1">Membrane</location>
        <topology evidence="1">Multi-pass membrane protein</topology>
    </subcellularLocation>
</comment>
<accession>A0A8S0TDC2</accession>
<dbReference type="AlphaFoldDB" id="A0A8S0TDC2"/>
<dbReference type="GO" id="GO:0005789">
    <property type="term" value="C:endoplasmic reticulum membrane"/>
    <property type="evidence" value="ECO:0007669"/>
    <property type="project" value="UniProtKB-SubCell"/>
</dbReference>
<comment type="catalytic activity">
    <reaction evidence="10">
        <text>[protein]-C-terminal S-[(2E,6E)-farnesyl]-L-cysteine + S-adenosyl-L-methionine = [protein]-C-terminal S-[(2E,6E)-farnesyl]-L-cysteine methyl ester + S-adenosyl-L-homocysteine</text>
        <dbReference type="Rhea" id="RHEA:21672"/>
        <dbReference type="Rhea" id="RHEA-COMP:12125"/>
        <dbReference type="Rhea" id="RHEA-COMP:12126"/>
        <dbReference type="ChEBI" id="CHEBI:57856"/>
        <dbReference type="ChEBI" id="CHEBI:59789"/>
        <dbReference type="ChEBI" id="CHEBI:90510"/>
        <dbReference type="ChEBI" id="CHEBI:90511"/>
        <dbReference type="EC" id="2.1.1.100"/>
    </reaction>
</comment>
<keyword evidence="4 10" id="KW-0489">Methyltransferase</keyword>
<dbReference type="Proteomes" id="UP000594638">
    <property type="component" value="Unassembled WGS sequence"/>
</dbReference>
<keyword evidence="8 10" id="KW-1133">Transmembrane helix</keyword>
<evidence type="ECO:0000256" key="9">
    <source>
        <dbReference type="ARBA" id="ARBA00023136"/>
    </source>
</evidence>
<evidence type="ECO:0000256" key="7">
    <source>
        <dbReference type="ARBA" id="ARBA00022692"/>
    </source>
</evidence>
<feature type="transmembrane region" description="Helical" evidence="10">
    <location>
        <begin position="135"/>
        <end position="160"/>
    </location>
</feature>
<dbReference type="Gramene" id="OE9A049235T1">
    <property type="protein sequence ID" value="OE9A049235C1"/>
    <property type="gene ID" value="OE9A049235"/>
</dbReference>
<feature type="transmembrane region" description="Helical" evidence="10">
    <location>
        <begin position="12"/>
        <end position="30"/>
    </location>
</feature>
<keyword evidence="6 10" id="KW-0949">S-adenosyl-L-methionine</keyword>
<evidence type="ECO:0000256" key="2">
    <source>
        <dbReference type="ARBA" id="ARBA00009140"/>
    </source>
</evidence>
<feature type="transmembrane region" description="Helical" evidence="10">
    <location>
        <begin position="51"/>
        <end position="69"/>
    </location>
</feature>
<keyword evidence="7 10" id="KW-0812">Transmembrane</keyword>